<keyword evidence="10" id="KW-0739">Sodium transport</keyword>
<keyword evidence="9 12" id="KW-0472">Membrane</keyword>
<evidence type="ECO:0000256" key="3">
    <source>
        <dbReference type="ARBA" id="ARBA00022448"/>
    </source>
</evidence>
<reference evidence="13" key="1">
    <citation type="journal article" date="2020" name="Cell">
        <title>Large-Scale Comparative Analyses of Tick Genomes Elucidate Their Genetic Diversity and Vector Capacities.</title>
        <authorList>
            <consortium name="Tick Genome and Microbiome Consortium (TIGMIC)"/>
            <person name="Jia N."/>
            <person name="Wang J."/>
            <person name="Shi W."/>
            <person name="Du L."/>
            <person name="Sun Y."/>
            <person name="Zhan W."/>
            <person name="Jiang J.F."/>
            <person name="Wang Q."/>
            <person name="Zhang B."/>
            <person name="Ji P."/>
            <person name="Bell-Sakyi L."/>
            <person name="Cui X.M."/>
            <person name="Yuan T.T."/>
            <person name="Jiang B.G."/>
            <person name="Yang W.F."/>
            <person name="Lam T.T."/>
            <person name="Chang Q.C."/>
            <person name="Ding S.J."/>
            <person name="Wang X.J."/>
            <person name="Zhu J.G."/>
            <person name="Ruan X.D."/>
            <person name="Zhao L."/>
            <person name="Wei J.T."/>
            <person name="Ye R.Z."/>
            <person name="Que T.C."/>
            <person name="Du C.H."/>
            <person name="Zhou Y.H."/>
            <person name="Cheng J.X."/>
            <person name="Dai P.F."/>
            <person name="Guo W.B."/>
            <person name="Han X.H."/>
            <person name="Huang E.J."/>
            <person name="Li L.F."/>
            <person name="Wei W."/>
            <person name="Gao Y.C."/>
            <person name="Liu J.Z."/>
            <person name="Shao H.Z."/>
            <person name="Wang X."/>
            <person name="Wang C.C."/>
            <person name="Yang T.C."/>
            <person name="Huo Q.B."/>
            <person name="Li W."/>
            <person name="Chen H.Y."/>
            <person name="Chen S.E."/>
            <person name="Zhou L.G."/>
            <person name="Ni X.B."/>
            <person name="Tian J.H."/>
            <person name="Sheng Y."/>
            <person name="Liu T."/>
            <person name="Pan Y.S."/>
            <person name="Xia L.Y."/>
            <person name="Li J."/>
            <person name="Zhao F."/>
            <person name="Cao W.C."/>
        </authorList>
    </citation>
    <scope>NUCLEOTIDE SEQUENCE</scope>
    <source>
        <strain evidence="13">Rmic-2018</strain>
    </source>
</reference>
<evidence type="ECO:0000313" key="14">
    <source>
        <dbReference type="Proteomes" id="UP000821866"/>
    </source>
</evidence>
<dbReference type="Gene3D" id="1.20.1730.10">
    <property type="entry name" value="Sodium/glucose cotransporter"/>
    <property type="match status" value="1"/>
</dbReference>
<evidence type="ECO:0000256" key="12">
    <source>
        <dbReference type="SAM" id="Phobius"/>
    </source>
</evidence>
<reference evidence="13" key="2">
    <citation type="submission" date="2021-09" db="EMBL/GenBank/DDBJ databases">
        <authorList>
            <person name="Jia N."/>
            <person name="Wang J."/>
            <person name="Shi W."/>
            <person name="Du L."/>
            <person name="Sun Y."/>
            <person name="Zhan W."/>
            <person name="Jiang J."/>
            <person name="Wang Q."/>
            <person name="Zhang B."/>
            <person name="Ji P."/>
            <person name="Sakyi L.B."/>
            <person name="Cui X."/>
            <person name="Yuan T."/>
            <person name="Jiang B."/>
            <person name="Yang W."/>
            <person name="Lam T.T.-Y."/>
            <person name="Chang Q."/>
            <person name="Ding S."/>
            <person name="Wang X."/>
            <person name="Zhu J."/>
            <person name="Ruan X."/>
            <person name="Zhao L."/>
            <person name="Wei J."/>
            <person name="Que T."/>
            <person name="Du C."/>
            <person name="Cheng J."/>
            <person name="Dai P."/>
            <person name="Han X."/>
            <person name="Huang E."/>
            <person name="Gao Y."/>
            <person name="Liu J."/>
            <person name="Shao H."/>
            <person name="Ye R."/>
            <person name="Li L."/>
            <person name="Wei W."/>
            <person name="Wang X."/>
            <person name="Wang C."/>
            <person name="Huo Q."/>
            <person name="Li W."/>
            <person name="Guo W."/>
            <person name="Chen H."/>
            <person name="Chen S."/>
            <person name="Zhou L."/>
            <person name="Zhou L."/>
            <person name="Ni X."/>
            <person name="Tian J."/>
            <person name="Zhou Y."/>
            <person name="Sheng Y."/>
            <person name="Liu T."/>
            <person name="Pan Y."/>
            <person name="Xia L."/>
            <person name="Li J."/>
            <person name="Zhao F."/>
            <person name="Cao W."/>
        </authorList>
    </citation>
    <scope>NUCLEOTIDE SEQUENCE</scope>
    <source>
        <strain evidence="13">Rmic-2018</strain>
        <tissue evidence="13">Larvae</tissue>
    </source>
</reference>
<feature type="transmembrane region" description="Helical" evidence="12">
    <location>
        <begin position="126"/>
        <end position="152"/>
    </location>
</feature>
<evidence type="ECO:0000256" key="10">
    <source>
        <dbReference type="ARBA" id="ARBA00023201"/>
    </source>
</evidence>
<dbReference type="InterPro" id="IPR001734">
    <property type="entry name" value="Na/solute_symporter"/>
</dbReference>
<evidence type="ECO:0000256" key="5">
    <source>
        <dbReference type="ARBA" id="ARBA00022692"/>
    </source>
</evidence>
<evidence type="ECO:0000256" key="8">
    <source>
        <dbReference type="ARBA" id="ARBA00023065"/>
    </source>
</evidence>
<accession>A0A9J6E841</accession>
<dbReference type="InterPro" id="IPR038377">
    <property type="entry name" value="Na/Glc_symporter_sf"/>
</dbReference>
<comment type="caution">
    <text evidence="13">The sequence shown here is derived from an EMBL/GenBank/DDBJ whole genome shotgun (WGS) entry which is preliminary data.</text>
</comment>
<organism evidence="13 14">
    <name type="scientific">Rhipicephalus microplus</name>
    <name type="common">Cattle tick</name>
    <name type="synonym">Boophilus microplus</name>
    <dbReference type="NCBI Taxonomy" id="6941"/>
    <lineage>
        <taxon>Eukaryota</taxon>
        <taxon>Metazoa</taxon>
        <taxon>Ecdysozoa</taxon>
        <taxon>Arthropoda</taxon>
        <taxon>Chelicerata</taxon>
        <taxon>Arachnida</taxon>
        <taxon>Acari</taxon>
        <taxon>Parasitiformes</taxon>
        <taxon>Ixodida</taxon>
        <taxon>Ixodoidea</taxon>
        <taxon>Ixodidae</taxon>
        <taxon>Rhipicephalinae</taxon>
        <taxon>Rhipicephalus</taxon>
        <taxon>Boophilus</taxon>
    </lineage>
</organism>
<dbReference type="InterPro" id="IPR051163">
    <property type="entry name" value="Sodium:Solute_Symporter_SSF"/>
</dbReference>
<dbReference type="Pfam" id="PF00474">
    <property type="entry name" value="SSF"/>
    <property type="match status" value="1"/>
</dbReference>
<name>A0A9J6E841_RHIMP</name>
<dbReference type="GO" id="GO:0015293">
    <property type="term" value="F:symporter activity"/>
    <property type="evidence" value="ECO:0007669"/>
    <property type="project" value="TreeGrafter"/>
</dbReference>
<dbReference type="Proteomes" id="UP000821866">
    <property type="component" value="Chromosome 3"/>
</dbReference>
<evidence type="ECO:0000256" key="2">
    <source>
        <dbReference type="ARBA" id="ARBA00006434"/>
    </source>
</evidence>
<feature type="transmembrane region" description="Helical" evidence="12">
    <location>
        <begin position="37"/>
        <end position="55"/>
    </location>
</feature>
<keyword evidence="7" id="KW-0915">Sodium</keyword>
<keyword evidence="3" id="KW-0813">Transport</keyword>
<dbReference type="PANTHER" id="PTHR42985:SF40">
    <property type="entry name" value="LD47995P-RELATED"/>
    <property type="match status" value="1"/>
</dbReference>
<gene>
    <name evidence="13" type="ORF">HPB51_011539</name>
</gene>
<feature type="transmembrane region" description="Helical" evidence="12">
    <location>
        <begin position="187"/>
        <end position="212"/>
    </location>
</feature>
<dbReference type="PANTHER" id="PTHR42985">
    <property type="entry name" value="SODIUM-COUPLED MONOCARBOXYLATE TRANSPORTER"/>
    <property type="match status" value="1"/>
</dbReference>
<evidence type="ECO:0000256" key="4">
    <source>
        <dbReference type="ARBA" id="ARBA00022475"/>
    </source>
</evidence>
<dbReference type="AlphaFoldDB" id="A0A9J6E841"/>
<feature type="transmembrane region" description="Helical" evidence="12">
    <location>
        <begin position="12"/>
        <end position="31"/>
    </location>
</feature>
<keyword evidence="4" id="KW-1003">Cell membrane</keyword>
<feature type="transmembrane region" description="Helical" evidence="12">
    <location>
        <begin position="233"/>
        <end position="253"/>
    </location>
</feature>
<dbReference type="GO" id="GO:0006814">
    <property type="term" value="P:sodium ion transport"/>
    <property type="evidence" value="ECO:0007669"/>
    <property type="project" value="UniProtKB-KW"/>
</dbReference>
<evidence type="ECO:0000256" key="1">
    <source>
        <dbReference type="ARBA" id="ARBA00004651"/>
    </source>
</evidence>
<protein>
    <recommendedName>
        <fullName evidence="15">Sodium/solute symporter</fullName>
    </recommendedName>
</protein>
<evidence type="ECO:0000256" key="6">
    <source>
        <dbReference type="ARBA" id="ARBA00022989"/>
    </source>
</evidence>
<comment type="subcellular location">
    <subcellularLocation>
        <location evidence="1">Cell membrane</location>
        <topology evidence="1">Multi-pass membrane protein</topology>
    </subcellularLocation>
</comment>
<sequence length="308" mass="34170">MVEYLRMRFDNKVGITACVVYFVLSGGLRGVVWADCAQAFLMFLSPIVIIAKVLYDSSSVTPTLRPMSDANITDFAFRVNFDITTDENLWSGLAGALPFSLVRTGLDQMAVQRFMAARTLRDAKRIAVAGPLLVLFFFFLGECTAVAIMYWYRDCDPVMRGVIDSYDEIVPHYMMKRLADVPMLRGLFLAGLVGASTSTISSIVNSHAAIFYTDVVTPYTKISDKKAVAVMRILAFASGTIMTLCAIVVPYLGTAARLEEEEMKHHATTLRLKRDDCDNECTRLDKELSPAYKGPRLTEAYPNSVSIS</sequence>
<keyword evidence="5 12" id="KW-0812">Transmembrane</keyword>
<evidence type="ECO:0000256" key="7">
    <source>
        <dbReference type="ARBA" id="ARBA00023053"/>
    </source>
</evidence>
<dbReference type="GO" id="GO:0005886">
    <property type="term" value="C:plasma membrane"/>
    <property type="evidence" value="ECO:0007669"/>
    <property type="project" value="UniProtKB-SubCell"/>
</dbReference>
<keyword evidence="8" id="KW-0406">Ion transport</keyword>
<evidence type="ECO:0008006" key="15">
    <source>
        <dbReference type="Google" id="ProtNLM"/>
    </source>
</evidence>
<proteinExistence type="inferred from homology"/>
<dbReference type="EMBL" id="JABSTU010000005">
    <property type="protein sequence ID" value="KAH8030739.1"/>
    <property type="molecule type" value="Genomic_DNA"/>
</dbReference>
<evidence type="ECO:0000313" key="13">
    <source>
        <dbReference type="EMBL" id="KAH8030739.1"/>
    </source>
</evidence>
<keyword evidence="14" id="KW-1185">Reference proteome</keyword>
<comment type="similarity">
    <text evidence="2 11">Belongs to the sodium:solute symporter (SSF) (TC 2.A.21) family.</text>
</comment>
<evidence type="ECO:0000256" key="9">
    <source>
        <dbReference type="ARBA" id="ARBA00023136"/>
    </source>
</evidence>
<evidence type="ECO:0000256" key="11">
    <source>
        <dbReference type="RuleBase" id="RU362091"/>
    </source>
</evidence>
<dbReference type="VEuPathDB" id="VectorBase:LOC119165378"/>
<keyword evidence="6 12" id="KW-1133">Transmembrane helix</keyword>
<dbReference type="PROSITE" id="PS50283">
    <property type="entry name" value="NA_SOLUT_SYMP_3"/>
    <property type="match status" value="1"/>
</dbReference>